<dbReference type="SUPFAM" id="SSF52343">
    <property type="entry name" value="Ferredoxin reductase-like, C-terminal NADP-linked domain"/>
    <property type="match status" value="1"/>
</dbReference>
<keyword evidence="4" id="KW-0001">2Fe-2S</keyword>
<reference evidence="11 12" key="1">
    <citation type="submission" date="2020-08" db="EMBL/GenBank/DDBJ databases">
        <title>Genome sequence of Acidovorax monticola KACC 19171T.</title>
        <authorList>
            <person name="Hyun D.-W."/>
            <person name="Bae J.-W."/>
        </authorList>
    </citation>
    <scope>NUCLEOTIDE SEQUENCE [LARGE SCALE GENOMIC DNA]</scope>
    <source>
        <strain evidence="11 12">KACC 19171</strain>
    </source>
</reference>
<dbReference type="InterPro" id="IPR006058">
    <property type="entry name" value="2Fe2S_fd_BS"/>
</dbReference>
<dbReference type="CDD" id="cd06185">
    <property type="entry name" value="PDR_like"/>
    <property type="match status" value="1"/>
</dbReference>
<dbReference type="SUPFAM" id="SSF54292">
    <property type="entry name" value="2Fe-2S ferredoxin-like"/>
    <property type="match status" value="1"/>
</dbReference>
<organism evidence="11 12">
    <name type="scientific">Paenacidovorax monticola</name>
    <dbReference type="NCBI Taxonomy" id="1926868"/>
    <lineage>
        <taxon>Bacteria</taxon>
        <taxon>Pseudomonadati</taxon>
        <taxon>Pseudomonadota</taxon>
        <taxon>Betaproteobacteria</taxon>
        <taxon>Burkholderiales</taxon>
        <taxon>Comamonadaceae</taxon>
        <taxon>Paenacidovorax</taxon>
    </lineage>
</organism>
<dbReference type="Gene3D" id="3.40.50.80">
    <property type="entry name" value="Nucleotide-binding domain of ferredoxin-NADP reductase (FNR) module"/>
    <property type="match status" value="1"/>
</dbReference>
<comment type="cofactor">
    <cofactor evidence="1">
        <name>FMN</name>
        <dbReference type="ChEBI" id="CHEBI:58210"/>
    </cofactor>
</comment>
<name>A0A7H0HBA4_9BURK</name>
<keyword evidence="3" id="KW-0288">FMN</keyword>
<evidence type="ECO:0000259" key="9">
    <source>
        <dbReference type="PROSITE" id="PS51085"/>
    </source>
</evidence>
<keyword evidence="2" id="KW-0285">Flavoprotein</keyword>
<evidence type="ECO:0000313" key="12">
    <source>
        <dbReference type="Proteomes" id="UP000516057"/>
    </source>
</evidence>
<accession>A0A7H0HBA4</accession>
<keyword evidence="12" id="KW-1185">Reference proteome</keyword>
<keyword evidence="5" id="KW-0479">Metal-binding</keyword>
<dbReference type="KEGG" id="amon:H9L24_11785"/>
<dbReference type="RefSeq" id="WP_187734820.1">
    <property type="nucleotide sequence ID" value="NZ_CP060790.1"/>
</dbReference>
<evidence type="ECO:0000256" key="3">
    <source>
        <dbReference type="ARBA" id="ARBA00022643"/>
    </source>
</evidence>
<dbReference type="InterPro" id="IPR036010">
    <property type="entry name" value="2Fe-2S_ferredoxin-like_sf"/>
</dbReference>
<dbReference type="PROSITE" id="PS51085">
    <property type="entry name" value="2FE2S_FER_2"/>
    <property type="match status" value="1"/>
</dbReference>
<dbReference type="PANTHER" id="PTHR47354:SF1">
    <property type="entry name" value="CARNITINE MONOOXYGENASE REDUCTASE SUBUNIT"/>
    <property type="match status" value="1"/>
</dbReference>
<proteinExistence type="predicted"/>
<keyword evidence="8" id="KW-0411">Iron-sulfur</keyword>
<dbReference type="Proteomes" id="UP000516057">
    <property type="component" value="Chromosome"/>
</dbReference>
<keyword evidence="7" id="KW-0408">Iron</keyword>
<dbReference type="PRINTS" id="PR00409">
    <property type="entry name" value="PHDIOXRDTASE"/>
</dbReference>
<dbReference type="PROSITE" id="PS00197">
    <property type="entry name" value="2FE2S_FER_1"/>
    <property type="match status" value="1"/>
</dbReference>
<evidence type="ECO:0000256" key="7">
    <source>
        <dbReference type="ARBA" id="ARBA00023004"/>
    </source>
</evidence>
<dbReference type="GO" id="GO:0051537">
    <property type="term" value="F:2 iron, 2 sulfur cluster binding"/>
    <property type="evidence" value="ECO:0007669"/>
    <property type="project" value="UniProtKB-KW"/>
</dbReference>
<feature type="domain" description="2Fe-2S ferredoxin-type" evidence="9">
    <location>
        <begin position="239"/>
        <end position="324"/>
    </location>
</feature>
<keyword evidence="6" id="KW-0560">Oxidoreductase</keyword>
<dbReference type="GO" id="GO:0016491">
    <property type="term" value="F:oxidoreductase activity"/>
    <property type="evidence" value="ECO:0007669"/>
    <property type="project" value="UniProtKB-KW"/>
</dbReference>
<protein>
    <submittedName>
        <fullName evidence="11">Oxidoreductase</fullName>
    </submittedName>
</protein>
<dbReference type="Gene3D" id="3.10.20.30">
    <property type="match status" value="1"/>
</dbReference>
<evidence type="ECO:0000256" key="1">
    <source>
        <dbReference type="ARBA" id="ARBA00001917"/>
    </source>
</evidence>
<sequence>MTAAIASLTVRVARKAAEAQDICSLELVAADGGALPGFSAGSHIDVHLPGGIVRQYSLCNDPAESHRYLVAVLREPASRGGSAAVHDAVREGDTLAISLPRNAFALAGHAQKHLLLAGGIGVTPILCMAERLAVLQADFEMHYAARSAARMAFAGRIRSSAFADRVQFHVGDGAAPQRLDLAALLAHPAPGTHLYVCGPKGFMDAALATARAQGWGEEQLHWEFFAGADAGPRSGDGAFEVRLASSGRVIPVPADRTVTQALANAGVEIMVSCEQGVCGTCLTRVLQGEPEHRDSYLTPEEQAANDQFTPCCSRSKSACLVLDL</sequence>
<dbReference type="InterPro" id="IPR017938">
    <property type="entry name" value="Riboflavin_synthase-like_b-brl"/>
</dbReference>
<evidence type="ECO:0000313" key="11">
    <source>
        <dbReference type="EMBL" id="QNP57820.1"/>
    </source>
</evidence>
<dbReference type="InterPro" id="IPR039261">
    <property type="entry name" value="FNR_nucleotide-bd"/>
</dbReference>
<dbReference type="InterPro" id="IPR054582">
    <property type="entry name" value="DmmA-like_N"/>
</dbReference>
<evidence type="ECO:0000256" key="6">
    <source>
        <dbReference type="ARBA" id="ARBA00023002"/>
    </source>
</evidence>
<evidence type="ECO:0000256" key="8">
    <source>
        <dbReference type="ARBA" id="ARBA00023014"/>
    </source>
</evidence>
<gene>
    <name evidence="11" type="ORF">H9L24_11785</name>
</gene>
<dbReference type="InterPro" id="IPR001041">
    <property type="entry name" value="2Fe-2S_ferredoxin-type"/>
</dbReference>
<dbReference type="Pfam" id="PF00111">
    <property type="entry name" value="Fer2"/>
    <property type="match status" value="1"/>
</dbReference>
<dbReference type="InterPro" id="IPR017927">
    <property type="entry name" value="FAD-bd_FR_type"/>
</dbReference>
<dbReference type="Pfam" id="PF22290">
    <property type="entry name" value="DmmA-like_N"/>
    <property type="match status" value="1"/>
</dbReference>
<dbReference type="Gene3D" id="2.40.30.10">
    <property type="entry name" value="Translation factors"/>
    <property type="match status" value="1"/>
</dbReference>
<dbReference type="GO" id="GO:0046872">
    <property type="term" value="F:metal ion binding"/>
    <property type="evidence" value="ECO:0007669"/>
    <property type="project" value="UniProtKB-KW"/>
</dbReference>
<evidence type="ECO:0000256" key="4">
    <source>
        <dbReference type="ARBA" id="ARBA00022714"/>
    </source>
</evidence>
<evidence type="ECO:0000256" key="5">
    <source>
        <dbReference type="ARBA" id="ARBA00022723"/>
    </source>
</evidence>
<dbReference type="CDD" id="cd00207">
    <property type="entry name" value="fer2"/>
    <property type="match status" value="1"/>
</dbReference>
<dbReference type="SUPFAM" id="SSF63380">
    <property type="entry name" value="Riboflavin synthase domain-like"/>
    <property type="match status" value="1"/>
</dbReference>
<dbReference type="PROSITE" id="PS51384">
    <property type="entry name" value="FAD_FR"/>
    <property type="match status" value="1"/>
</dbReference>
<dbReference type="EMBL" id="CP060790">
    <property type="protein sequence ID" value="QNP57820.1"/>
    <property type="molecule type" value="Genomic_DNA"/>
</dbReference>
<feature type="domain" description="FAD-binding FR-type" evidence="10">
    <location>
        <begin position="5"/>
        <end position="107"/>
    </location>
</feature>
<dbReference type="InterPro" id="IPR050415">
    <property type="entry name" value="MRET"/>
</dbReference>
<dbReference type="AlphaFoldDB" id="A0A7H0HBA4"/>
<dbReference type="InterPro" id="IPR012675">
    <property type="entry name" value="Beta-grasp_dom_sf"/>
</dbReference>
<evidence type="ECO:0000256" key="2">
    <source>
        <dbReference type="ARBA" id="ARBA00022630"/>
    </source>
</evidence>
<dbReference type="PANTHER" id="PTHR47354">
    <property type="entry name" value="NADH OXIDOREDUCTASE HCR"/>
    <property type="match status" value="1"/>
</dbReference>
<evidence type="ECO:0000259" key="10">
    <source>
        <dbReference type="PROSITE" id="PS51384"/>
    </source>
</evidence>